<dbReference type="RefSeq" id="WP_021003495.1">
    <property type="nucleotide sequence ID" value="NZ_JZWI01000007.1"/>
</dbReference>
<gene>
    <name evidence="1" type="ORF">VPARA_13100</name>
</gene>
<accession>A0A0H2MKA7</accession>
<comment type="caution">
    <text evidence="1">The sequence shown here is derived from an EMBL/GenBank/DDBJ whole genome shotgun (WGS) entry which is preliminary data.</text>
</comment>
<dbReference type="EMBL" id="JZWI01000007">
    <property type="protein sequence ID" value="KLN57230.1"/>
    <property type="molecule type" value="Genomic_DNA"/>
</dbReference>
<dbReference type="Proteomes" id="UP000035170">
    <property type="component" value="Unassembled WGS sequence"/>
</dbReference>
<organism evidence="1 2">
    <name type="scientific">Variovorax paradoxus</name>
    <dbReference type="NCBI Taxonomy" id="34073"/>
    <lineage>
        <taxon>Bacteria</taxon>
        <taxon>Pseudomonadati</taxon>
        <taxon>Pseudomonadota</taxon>
        <taxon>Betaproteobacteria</taxon>
        <taxon>Burkholderiales</taxon>
        <taxon>Comamonadaceae</taxon>
        <taxon>Variovorax</taxon>
    </lineage>
</organism>
<name>A0A0H2MKA7_VARPD</name>
<dbReference type="AlphaFoldDB" id="A0A0H2MKA7"/>
<sequence>MNFRQISDQFNDSSLGTDAFKALYRSAIDLMKADADNASLYFVIGTAARAFVMRYEDQGLSSEFVDEAKATMRRMNEKILSALACEPAGRLRLLSEVAMDYEWNVTAF</sequence>
<dbReference type="PATRIC" id="fig|34073.19.peg.1334"/>
<evidence type="ECO:0000313" key="1">
    <source>
        <dbReference type="EMBL" id="KLN57230.1"/>
    </source>
</evidence>
<proteinExistence type="predicted"/>
<protein>
    <submittedName>
        <fullName evidence="1">Uncharacterized protein</fullName>
    </submittedName>
</protein>
<evidence type="ECO:0000313" key="2">
    <source>
        <dbReference type="Proteomes" id="UP000035170"/>
    </source>
</evidence>
<keyword evidence="2" id="KW-1185">Reference proteome</keyword>
<reference evidence="1 2" key="1">
    <citation type="submission" date="2015-03" db="EMBL/GenBank/DDBJ databases">
        <title>Genome sequence of Variovorax paradoxus TBEA6.</title>
        <authorList>
            <person name="Poehlein A."/>
            <person name="Schuldes J."/>
            <person name="Wuebbeler J.H."/>
            <person name="Hiessl S."/>
            <person name="Steinbuechel A."/>
            <person name="Daniel R."/>
        </authorList>
    </citation>
    <scope>NUCLEOTIDE SEQUENCE [LARGE SCALE GENOMIC DNA]</scope>
    <source>
        <strain evidence="1 2">TBEA6</strain>
    </source>
</reference>